<evidence type="ECO:0000313" key="2">
    <source>
        <dbReference type="Proteomes" id="UP000886721"/>
    </source>
</evidence>
<dbReference type="Proteomes" id="UP000886721">
    <property type="component" value="Unassembled WGS sequence"/>
</dbReference>
<evidence type="ECO:0000313" key="1">
    <source>
        <dbReference type="EMBL" id="HIX67034.1"/>
    </source>
</evidence>
<name>A0A9D2B9D3_9FIRM</name>
<proteinExistence type="predicted"/>
<reference evidence="1" key="1">
    <citation type="journal article" date="2021" name="PeerJ">
        <title>Extensive microbial diversity within the chicken gut microbiome revealed by metagenomics and culture.</title>
        <authorList>
            <person name="Gilroy R."/>
            <person name="Ravi A."/>
            <person name="Getino M."/>
            <person name="Pursley I."/>
            <person name="Horton D.L."/>
            <person name="Alikhan N.F."/>
            <person name="Baker D."/>
            <person name="Gharbi K."/>
            <person name="Hall N."/>
            <person name="Watson M."/>
            <person name="Adriaenssens E.M."/>
            <person name="Foster-Nyarko E."/>
            <person name="Jarju S."/>
            <person name="Secka A."/>
            <person name="Antonio M."/>
            <person name="Oren A."/>
            <person name="Chaudhuri R.R."/>
            <person name="La Ragione R."/>
            <person name="Hildebrand F."/>
            <person name="Pallen M.J."/>
        </authorList>
    </citation>
    <scope>NUCLEOTIDE SEQUENCE</scope>
    <source>
        <strain evidence="1">CHK191-13928</strain>
    </source>
</reference>
<sequence length="46" mass="5710">MMKRIKKIMNELLLSNLIYMAREADWTFNRSMYWNYASNVYEKTIK</sequence>
<dbReference type="EMBL" id="DXEM01000007">
    <property type="protein sequence ID" value="HIX67034.1"/>
    <property type="molecule type" value="Genomic_DNA"/>
</dbReference>
<organism evidence="1 2">
    <name type="scientific">Candidatus Anaerostipes excrementavium</name>
    <dbReference type="NCBI Taxonomy" id="2838463"/>
    <lineage>
        <taxon>Bacteria</taxon>
        <taxon>Bacillati</taxon>
        <taxon>Bacillota</taxon>
        <taxon>Clostridia</taxon>
        <taxon>Lachnospirales</taxon>
        <taxon>Lachnospiraceae</taxon>
        <taxon>Anaerostipes</taxon>
    </lineage>
</organism>
<gene>
    <name evidence="1" type="ORF">H9735_02765</name>
</gene>
<dbReference type="AlphaFoldDB" id="A0A9D2B9D3"/>
<protein>
    <submittedName>
        <fullName evidence="1">Uncharacterized protein</fullName>
    </submittedName>
</protein>
<accession>A0A9D2B9D3</accession>
<comment type="caution">
    <text evidence="1">The sequence shown here is derived from an EMBL/GenBank/DDBJ whole genome shotgun (WGS) entry which is preliminary data.</text>
</comment>
<reference evidence="1" key="2">
    <citation type="submission" date="2021-04" db="EMBL/GenBank/DDBJ databases">
        <authorList>
            <person name="Gilroy R."/>
        </authorList>
    </citation>
    <scope>NUCLEOTIDE SEQUENCE</scope>
    <source>
        <strain evidence="1">CHK191-13928</strain>
    </source>
</reference>